<dbReference type="InterPro" id="IPR013760">
    <property type="entry name" value="Topo_IIA-like_dom_sf"/>
</dbReference>
<comment type="caution">
    <text evidence="10">The sequence shown here is derived from an EMBL/GenBank/DDBJ whole genome shotgun (WGS) entry which is preliminary data.</text>
</comment>
<dbReference type="GO" id="GO:0005634">
    <property type="term" value="C:nucleus"/>
    <property type="evidence" value="ECO:0007669"/>
    <property type="project" value="TreeGrafter"/>
</dbReference>
<keyword evidence="11" id="KW-1185">Reference proteome</keyword>
<feature type="domain" description="Toprim" evidence="9">
    <location>
        <begin position="24"/>
        <end position="135"/>
    </location>
</feature>
<dbReference type="InterPro" id="IPR006171">
    <property type="entry name" value="TOPRIM_dom"/>
</dbReference>
<reference evidence="10" key="1">
    <citation type="submission" date="2019-07" db="EMBL/GenBank/DDBJ databases">
        <authorList>
            <person name="Dittberner H."/>
        </authorList>
    </citation>
    <scope>NUCLEOTIDE SEQUENCE [LARGE SCALE GENOMIC DNA]</scope>
</reference>
<proteinExistence type="predicted"/>
<dbReference type="GO" id="GO:0000712">
    <property type="term" value="P:resolution of meiotic recombination intermediates"/>
    <property type="evidence" value="ECO:0007669"/>
    <property type="project" value="TreeGrafter"/>
</dbReference>
<dbReference type="PROSITE" id="PS50880">
    <property type="entry name" value="TOPRIM"/>
    <property type="match status" value="1"/>
</dbReference>
<comment type="catalytic activity">
    <reaction evidence="1">
        <text>ATP-dependent breakage, passage and rejoining of double-stranded DNA.</text>
        <dbReference type="EC" id="5.6.2.2"/>
    </reaction>
</comment>
<evidence type="ECO:0000313" key="10">
    <source>
        <dbReference type="EMBL" id="VVB02025.1"/>
    </source>
</evidence>
<dbReference type="EMBL" id="CABITT030000004">
    <property type="protein sequence ID" value="VVB02025.1"/>
    <property type="molecule type" value="Genomic_DNA"/>
</dbReference>
<evidence type="ECO:0000259" key="9">
    <source>
        <dbReference type="PROSITE" id="PS50880"/>
    </source>
</evidence>
<keyword evidence="4" id="KW-0547">Nucleotide-binding</keyword>
<dbReference type="OrthoDB" id="276498at2759"/>
<dbReference type="InterPro" id="IPR013759">
    <property type="entry name" value="Topo_IIA_B_C"/>
</dbReference>
<evidence type="ECO:0000256" key="4">
    <source>
        <dbReference type="ARBA" id="ARBA00022741"/>
    </source>
</evidence>
<dbReference type="Pfam" id="PF01751">
    <property type="entry name" value="Toprim"/>
    <property type="match status" value="1"/>
</dbReference>
<sequence>MGEKRVGHSIVHASLRGSDDAKSCTLIITEGESAKSVAMLGRTMLGQDKYGVLALWGKIRNARGHKVNTCEKAKCIQSCLGLDVEQKNPDRSSLKYGQIMIMTDQDHDGMHIKGLIINMLHNFWPCLLKLKPPFISEFVTPILKVEHITLSEEKLFCSMSEYSMWQASAKDDLLTQWK</sequence>
<gene>
    <name evidence="10" type="ORF">ANE_LOCUS12469</name>
</gene>
<evidence type="ECO:0000256" key="7">
    <source>
        <dbReference type="ARBA" id="ARBA00023125"/>
    </source>
</evidence>
<evidence type="ECO:0000313" key="11">
    <source>
        <dbReference type="Proteomes" id="UP000489600"/>
    </source>
</evidence>
<dbReference type="AlphaFoldDB" id="A0A565BL20"/>
<dbReference type="PANTHER" id="PTHR10169">
    <property type="entry name" value="DNA TOPOISOMERASE/GYRASE"/>
    <property type="match status" value="1"/>
</dbReference>
<keyword evidence="6" id="KW-0799">Topoisomerase</keyword>
<evidence type="ECO:0000256" key="1">
    <source>
        <dbReference type="ARBA" id="ARBA00000185"/>
    </source>
</evidence>
<dbReference type="PRINTS" id="PR01158">
    <property type="entry name" value="TOPISMRASEII"/>
</dbReference>
<dbReference type="Proteomes" id="UP000489600">
    <property type="component" value="Unassembled WGS sequence"/>
</dbReference>
<dbReference type="GO" id="GO:0003918">
    <property type="term" value="F:DNA topoisomerase type II (double strand cut, ATP-hydrolyzing) activity"/>
    <property type="evidence" value="ECO:0007669"/>
    <property type="project" value="UniProtKB-EC"/>
</dbReference>
<dbReference type="SUPFAM" id="SSF56719">
    <property type="entry name" value="Type II DNA topoisomerase"/>
    <property type="match status" value="1"/>
</dbReference>
<dbReference type="GO" id="GO:0003677">
    <property type="term" value="F:DNA binding"/>
    <property type="evidence" value="ECO:0007669"/>
    <property type="project" value="UniProtKB-KW"/>
</dbReference>
<keyword evidence="5" id="KW-0067">ATP-binding</keyword>
<accession>A0A565BL20</accession>
<dbReference type="PANTHER" id="PTHR10169:SF38">
    <property type="entry name" value="DNA TOPOISOMERASE 2"/>
    <property type="match status" value="1"/>
</dbReference>
<name>A0A565BL20_9BRAS</name>
<evidence type="ECO:0000256" key="5">
    <source>
        <dbReference type="ARBA" id="ARBA00022840"/>
    </source>
</evidence>
<organism evidence="10 11">
    <name type="scientific">Arabis nemorensis</name>
    <dbReference type="NCBI Taxonomy" id="586526"/>
    <lineage>
        <taxon>Eukaryota</taxon>
        <taxon>Viridiplantae</taxon>
        <taxon>Streptophyta</taxon>
        <taxon>Embryophyta</taxon>
        <taxon>Tracheophyta</taxon>
        <taxon>Spermatophyta</taxon>
        <taxon>Magnoliopsida</taxon>
        <taxon>eudicotyledons</taxon>
        <taxon>Gunneridae</taxon>
        <taxon>Pentapetalae</taxon>
        <taxon>rosids</taxon>
        <taxon>malvids</taxon>
        <taxon>Brassicales</taxon>
        <taxon>Brassicaceae</taxon>
        <taxon>Arabideae</taxon>
        <taxon>Arabis</taxon>
    </lineage>
</organism>
<dbReference type="EC" id="5.6.2.2" evidence="3"/>
<dbReference type="GO" id="GO:0000819">
    <property type="term" value="P:sister chromatid segregation"/>
    <property type="evidence" value="ECO:0007669"/>
    <property type="project" value="TreeGrafter"/>
</dbReference>
<dbReference type="Gene3D" id="3.40.50.670">
    <property type="match status" value="1"/>
</dbReference>
<dbReference type="InterPro" id="IPR050634">
    <property type="entry name" value="DNA_Topoisomerase_II"/>
</dbReference>
<evidence type="ECO:0000256" key="2">
    <source>
        <dbReference type="ARBA" id="ARBA00001946"/>
    </source>
</evidence>
<evidence type="ECO:0000256" key="6">
    <source>
        <dbReference type="ARBA" id="ARBA00023029"/>
    </source>
</evidence>
<dbReference type="GO" id="GO:0005524">
    <property type="term" value="F:ATP binding"/>
    <property type="evidence" value="ECO:0007669"/>
    <property type="project" value="UniProtKB-KW"/>
</dbReference>
<dbReference type="FunFam" id="3.40.50.670:FF:000001">
    <property type="entry name" value="DNA topoisomerase 2"/>
    <property type="match status" value="1"/>
</dbReference>
<dbReference type="Gene3D" id="3.30.1490.30">
    <property type="match status" value="1"/>
</dbReference>
<keyword evidence="7" id="KW-0238">DNA-binding</keyword>
<dbReference type="InterPro" id="IPR001154">
    <property type="entry name" value="TopoII_euk"/>
</dbReference>
<keyword evidence="8" id="KW-0413">Isomerase</keyword>
<evidence type="ECO:0000256" key="8">
    <source>
        <dbReference type="ARBA" id="ARBA00023235"/>
    </source>
</evidence>
<dbReference type="GO" id="GO:0006265">
    <property type="term" value="P:DNA topological change"/>
    <property type="evidence" value="ECO:0007669"/>
    <property type="project" value="InterPro"/>
</dbReference>
<evidence type="ECO:0000256" key="3">
    <source>
        <dbReference type="ARBA" id="ARBA00012895"/>
    </source>
</evidence>
<comment type="cofactor">
    <cofactor evidence="2">
        <name>Mg(2+)</name>
        <dbReference type="ChEBI" id="CHEBI:18420"/>
    </cofactor>
</comment>
<protein>
    <recommendedName>
        <fullName evidence="3">DNA topoisomerase (ATP-hydrolyzing)</fullName>
        <ecNumber evidence="3">5.6.2.2</ecNumber>
    </recommendedName>
</protein>